<dbReference type="PANTHER" id="PTHR42899:SF1">
    <property type="entry name" value="SPERMATOGENESIS-ASSOCIATED PROTEIN 20"/>
    <property type="match status" value="1"/>
</dbReference>
<dbReference type="Gene3D" id="3.40.30.10">
    <property type="entry name" value="Glutaredoxin"/>
    <property type="match status" value="1"/>
</dbReference>
<dbReference type="SUPFAM" id="SSF52833">
    <property type="entry name" value="Thioredoxin-like"/>
    <property type="match status" value="1"/>
</dbReference>
<evidence type="ECO:0000313" key="2">
    <source>
        <dbReference type="EMBL" id="KQL53822.1"/>
    </source>
</evidence>
<keyword evidence="2" id="KW-0808">Transferase</keyword>
<proteinExistence type="predicted"/>
<dbReference type="InterPro" id="IPR036249">
    <property type="entry name" value="Thioredoxin-like_sf"/>
</dbReference>
<dbReference type="Proteomes" id="UP000051888">
    <property type="component" value="Unassembled WGS sequence"/>
</dbReference>
<evidence type="ECO:0000259" key="1">
    <source>
        <dbReference type="Pfam" id="PF03190"/>
    </source>
</evidence>
<dbReference type="EMBL" id="LJJC01000004">
    <property type="protein sequence ID" value="KQL53822.1"/>
    <property type="molecule type" value="Genomic_DNA"/>
</dbReference>
<dbReference type="InterPro" id="IPR004879">
    <property type="entry name" value="Ssp411-like_TRX"/>
</dbReference>
<accession>A0A0Q3TIR6</accession>
<dbReference type="Pfam" id="PF03190">
    <property type="entry name" value="Thioredox_DsbH"/>
    <property type="match status" value="1"/>
</dbReference>
<name>A0A0Q3TIR6_9BACI</name>
<dbReference type="PATRIC" id="fig|157838.3.peg.2230"/>
<keyword evidence="2" id="KW-0418">Kinase</keyword>
<dbReference type="AlphaFoldDB" id="A0A0Q3TIR6"/>
<dbReference type="InterPro" id="IPR024705">
    <property type="entry name" value="Ssp411"/>
</dbReference>
<gene>
    <name evidence="2" type="ORF">AN964_10145</name>
</gene>
<reference evidence="2 3" key="1">
    <citation type="submission" date="2015-09" db="EMBL/GenBank/DDBJ databases">
        <title>Genome sequencing project for genomic taxonomy and phylogenomics of Bacillus-like bacteria.</title>
        <authorList>
            <person name="Liu B."/>
            <person name="Wang J."/>
            <person name="Zhu Y."/>
            <person name="Liu G."/>
            <person name="Chen Q."/>
            <person name="Chen Z."/>
            <person name="Lan J."/>
            <person name="Che J."/>
            <person name="Ge C."/>
            <person name="Shi H."/>
            <person name="Pan Z."/>
            <person name="Liu X."/>
        </authorList>
    </citation>
    <scope>NUCLEOTIDE SEQUENCE [LARGE SCALE GENOMIC DNA]</scope>
    <source>
        <strain evidence="2 3">LMG 18435</strain>
    </source>
</reference>
<sequence length="60" mass="7156">MKEYLTKDRHSAKYNWLVESKSPYLLQHKTNPVNWLEWSPEAFQKAKREGKPIFVSIGYS</sequence>
<feature type="domain" description="Spermatogenesis-associated protein 20-like TRX" evidence="1">
    <location>
        <begin position="15"/>
        <end position="60"/>
    </location>
</feature>
<protein>
    <submittedName>
        <fullName evidence="2">Thymidylate kinase</fullName>
    </submittedName>
</protein>
<dbReference type="PANTHER" id="PTHR42899">
    <property type="entry name" value="SPERMATOGENESIS-ASSOCIATED PROTEIN 20"/>
    <property type="match status" value="1"/>
</dbReference>
<dbReference type="GO" id="GO:0016301">
    <property type="term" value="F:kinase activity"/>
    <property type="evidence" value="ECO:0007669"/>
    <property type="project" value="UniProtKB-KW"/>
</dbReference>
<organism evidence="2 3">
    <name type="scientific">Heyndrickxia shackletonii</name>
    <dbReference type="NCBI Taxonomy" id="157838"/>
    <lineage>
        <taxon>Bacteria</taxon>
        <taxon>Bacillati</taxon>
        <taxon>Bacillota</taxon>
        <taxon>Bacilli</taxon>
        <taxon>Bacillales</taxon>
        <taxon>Bacillaceae</taxon>
        <taxon>Heyndrickxia</taxon>
    </lineage>
</organism>
<keyword evidence="3" id="KW-1185">Reference proteome</keyword>
<evidence type="ECO:0000313" key="3">
    <source>
        <dbReference type="Proteomes" id="UP000051888"/>
    </source>
</evidence>
<dbReference type="STRING" id="157838.AN964_10145"/>
<dbReference type="OrthoDB" id="9762614at2"/>
<comment type="caution">
    <text evidence="2">The sequence shown here is derived from an EMBL/GenBank/DDBJ whole genome shotgun (WGS) entry which is preliminary data.</text>
</comment>